<feature type="compositionally biased region" description="Polar residues" evidence="1">
    <location>
        <begin position="74"/>
        <end position="89"/>
    </location>
</feature>
<dbReference type="Proteomes" id="UP000295188">
    <property type="component" value="Unassembled WGS sequence"/>
</dbReference>
<sequence length="89" mass="10233">MSKVSATELERQIFSMEEIKVVIRSKRNRQFNEYNYQRKAAGTTSISEWLETRLAPILEGNEVEIIKGDGTSPHGRTNVENVRSSYKND</sequence>
<evidence type="ECO:0000313" key="3">
    <source>
        <dbReference type="Proteomes" id="UP000295188"/>
    </source>
</evidence>
<evidence type="ECO:0000313" key="2">
    <source>
        <dbReference type="EMBL" id="TCS75384.1"/>
    </source>
</evidence>
<organism evidence="2 3">
    <name type="scientific">Pectinatus cerevisiiphilus</name>
    <dbReference type="NCBI Taxonomy" id="86956"/>
    <lineage>
        <taxon>Bacteria</taxon>
        <taxon>Bacillati</taxon>
        <taxon>Bacillota</taxon>
        <taxon>Negativicutes</taxon>
        <taxon>Selenomonadales</taxon>
        <taxon>Selenomonadaceae</taxon>
        <taxon>Pectinatus</taxon>
    </lineage>
</organism>
<protein>
    <submittedName>
        <fullName evidence="2">Uncharacterized protein</fullName>
    </submittedName>
</protein>
<comment type="caution">
    <text evidence="2">The sequence shown here is derived from an EMBL/GenBank/DDBJ whole genome shotgun (WGS) entry which is preliminary data.</text>
</comment>
<evidence type="ECO:0000256" key="1">
    <source>
        <dbReference type="SAM" id="MobiDB-lite"/>
    </source>
</evidence>
<dbReference type="OrthoDB" id="2082703at2"/>
<name>A0A4V2UR56_9FIRM</name>
<dbReference type="AlphaFoldDB" id="A0A4V2UR56"/>
<accession>A0A4V2UR56</accession>
<dbReference type="EMBL" id="SMAA01000032">
    <property type="protein sequence ID" value="TCS75384.1"/>
    <property type="molecule type" value="Genomic_DNA"/>
</dbReference>
<feature type="region of interest" description="Disordered" evidence="1">
    <location>
        <begin position="66"/>
        <end position="89"/>
    </location>
</feature>
<proteinExistence type="predicted"/>
<reference evidence="2 3" key="1">
    <citation type="submission" date="2019-03" db="EMBL/GenBank/DDBJ databases">
        <title>Genomic Encyclopedia of Type Strains, Phase IV (KMG-IV): sequencing the most valuable type-strain genomes for metagenomic binning, comparative biology and taxonomic classification.</title>
        <authorList>
            <person name="Goeker M."/>
        </authorList>
    </citation>
    <scope>NUCLEOTIDE SEQUENCE [LARGE SCALE GENOMIC DNA]</scope>
    <source>
        <strain evidence="2 3">DSM 20467</strain>
    </source>
</reference>
<gene>
    <name evidence="2" type="ORF">EDC37_1324</name>
</gene>
<keyword evidence="3" id="KW-1185">Reference proteome</keyword>
<dbReference type="RefSeq" id="WP_132551680.1">
    <property type="nucleotide sequence ID" value="NZ_SMAA01000032.1"/>
</dbReference>